<dbReference type="KEGG" id="adu:107472597"/>
<accession>A0A6P5N2X1</accession>
<organism evidence="2 3">
    <name type="scientific">Arachis duranensis</name>
    <name type="common">Wild peanut</name>
    <dbReference type="NCBI Taxonomy" id="130453"/>
    <lineage>
        <taxon>Eukaryota</taxon>
        <taxon>Viridiplantae</taxon>
        <taxon>Streptophyta</taxon>
        <taxon>Embryophyta</taxon>
        <taxon>Tracheophyta</taxon>
        <taxon>Spermatophyta</taxon>
        <taxon>Magnoliopsida</taxon>
        <taxon>eudicotyledons</taxon>
        <taxon>Gunneridae</taxon>
        <taxon>Pentapetalae</taxon>
        <taxon>rosids</taxon>
        <taxon>fabids</taxon>
        <taxon>Fabales</taxon>
        <taxon>Fabaceae</taxon>
        <taxon>Papilionoideae</taxon>
        <taxon>50 kb inversion clade</taxon>
        <taxon>dalbergioids sensu lato</taxon>
        <taxon>Dalbergieae</taxon>
        <taxon>Pterocarpus clade</taxon>
        <taxon>Arachis</taxon>
    </lineage>
</organism>
<protein>
    <submittedName>
        <fullName evidence="3">Uncharacterized protein LOC107472597 isoform X1</fullName>
    </submittedName>
</protein>
<dbReference type="AlphaFoldDB" id="A0A6P5N2X1"/>
<proteinExistence type="predicted"/>
<reference evidence="2" key="1">
    <citation type="journal article" date="2016" name="Nat. Genet.">
        <title>The genome sequences of Arachis duranensis and Arachis ipaensis, the diploid ancestors of cultivated peanut.</title>
        <authorList>
            <person name="Bertioli D.J."/>
            <person name="Cannon S.B."/>
            <person name="Froenicke L."/>
            <person name="Huang G."/>
            <person name="Farmer A.D."/>
            <person name="Cannon E.K."/>
            <person name="Liu X."/>
            <person name="Gao D."/>
            <person name="Clevenger J."/>
            <person name="Dash S."/>
            <person name="Ren L."/>
            <person name="Moretzsohn M.C."/>
            <person name="Shirasawa K."/>
            <person name="Huang W."/>
            <person name="Vidigal B."/>
            <person name="Abernathy B."/>
            <person name="Chu Y."/>
            <person name="Niederhuth C.E."/>
            <person name="Umale P."/>
            <person name="Araujo A.C."/>
            <person name="Kozik A."/>
            <person name="Kim K.D."/>
            <person name="Burow M.D."/>
            <person name="Varshney R.K."/>
            <person name="Wang X."/>
            <person name="Zhang X."/>
            <person name="Barkley N."/>
            <person name="Guimaraes P.M."/>
            <person name="Isobe S."/>
            <person name="Guo B."/>
            <person name="Liao B."/>
            <person name="Stalker H.T."/>
            <person name="Schmitz R.J."/>
            <person name="Scheffler B.E."/>
            <person name="Leal-Bertioli S.C."/>
            <person name="Xun X."/>
            <person name="Jackson S.A."/>
            <person name="Michelmore R."/>
            <person name="Ozias-Akins P."/>
        </authorList>
    </citation>
    <scope>NUCLEOTIDE SEQUENCE [LARGE SCALE GENOMIC DNA]</scope>
    <source>
        <strain evidence="2">cv. V14167</strain>
    </source>
</reference>
<keyword evidence="1" id="KW-0175">Coiled coil</keyword>
<evidence type="ECO:0000313" key="3">
    <source>
        <dbReference type="RefSeq" id="XP_020990221.1"/>
    </source>
</evidence>
<reference evidence="3" key="2">
    <citation type="submission" date="2025-08" db="UniProtKB">
        <authorList>
            <consortium name="RefSeq"/>
        </authorList>
    </citation>
    <scope>IDENTIFICATION</scope>
    <source>
        <tissue evidence="3">Whole plant</tissue>
    </source>
</reference>
<dbReference type="GeneID" id="107472597"/>
<evidence type="ECO:0000313" key="2">
    <source>
        <dbReference type="Proteomes" id="UP000515211"/>
    </source>
</evidence>
<dbReference type="RefSeq" id="XP_020990221.1">
    <property type="nucleotide sequence ID" value="XM_021134562.2"/>
</dbReference>
<feature type="coiled-coil region" evidence="1">
    <location>
        <begin position="74"/>
        <end position="115"/>
    </location>
</feature>
<sequence>MMATLFNAALGIPSSPCFSFSKQLTLSPLRCLRNNQDVNGYHEHRLEIQGDKNVEKSKPITGDDHAKPDFLGTLREFEQNIVYLNNELLKVIDELHKTKREKQSLLSLAEKLEAEKMAGAGRDNQLGCSDLLLRIGSMVLNNVISPGEASELRRLVISHIVGAYDDFNVTANKGDSELLEELRQFSYGSKK</sequence>
<name>A0A6P5N2X1_ARADU</name>
<keyword evidence="2" id="KW-1185">Reference proteome</keyword>
<evidence type="ECO:0000256" key="1">
    <source>
        <dbReference type="SAM" id="Coils"/>
    </source>
</evidence>
<gene>
    <name evidence="3" type="primary">LOC107472597</name>
</gene>
<dbReference type="Proteomes" id="UP000515211">
    <property type="component" value="Chromosome 5"/>
</dbReference>